<keyword evidence="1" id="KW-1133">Transmembrane helix</keyword>
<evidence type="ECO:0000256" key="1">
    <source>
        <dbReference type="SAM" id="Phobius"/>
    </source>
</evidence>
<dbReference type="RefSeq" id="WP_038936675.1">
    <property type="nucleotide sequence ID" value="NZ_CP030050.1"/>
</dbReference>
<feature type="transmembrane region" description="Helical" evidence="1">
    <location>
        <begin position="38"/>
        <end position="57"/>
    </location>
</feature>
<keyword evidence="1" id="KW-0812">Transmembrane</keyword>
<evidence type="ECO:0000313" key="2">
    <source>
        <dbReference type="EMBL" id="QOZ71174.1"/>
    </source>
</evidence>
<reference evidence="2 3" key="1">
    <citation type="submission" date="2018-06" db="EMBL/GenBank/DDBJ databases">
        <title>Comparative genomics of Bradyrhizobium nodulating Arachidis hypogaea.</title>
        <authorList>
            <person name="Li Y."/>
        </authorList>
    </citation>
    <scope>NUCLEOTIDE SEQUENCE [LARGE SCALE GENOMIC DNA]</scope>
    <source>
        <strain evidence="2 3">CCBAU 051107</strain>
    </source>
</reference>
<keyword evidence="1" id="KW-0472">Membrane</keyword>
<dbReference type="Pfam" id="PF04120">
    <property type="entry name" value="Iron_permease"/>
    <property type="match status" value="1"/>
</dbReference>
<dbReference type="InterPro" id="IPR007251">
    <property type="entry name" value="Iron_permease_Fet4"/>
</dbReference>
<dbReference type="EMBL" id="CP030050">
    <property type="protein sequence ID" value="QOZ71174.1"/>
    <property type="molecule type" value="Genomic_DNA"/>
</dbReference>
<name>A0AAE7NSH6_9BRAD</name>
<protein>
    <submittedName>
        <fullName evidence="2">Low affinity iron permease family protein</fullName>
    </submittedName>
</protein>
<proteinExistence type="predicted"/>
<accession>A0AAE7NSH6</accession>
<gene>
    <name evidence="2" type="ORF">WN72_36455</name>
</gene>
<sequence length="132" mass="14277">MRANLPIGSTSANAQPSGNWFARLAVATSRISGRPTTFLLAVTVVLVWAITGPLFGFSDTWQLVINTGTTIVTFLMVFLIQATQNRDTLALQLKLDELILATKAASNRIAGIEEASDEEIKQAKVEMLERAG</sequence>
<dbReference type="AlphaFoldDB" id="A0AAE7NSH6"/>
<evidence type="ECO:0000313" key="3">
    <source>
        <dbReference type="Proteomes" id="UP000594015"/>
    </source>
</evidence>
<dbReference type="KEGG" id="barh:WN72_36455"/>
<dbReference type="Proteomes" id="UP000594015">
    <property type="component" value="Chromosome"/>
</dbReference>
<organism evidence="2 3">
    <name type="scientific">Bradyrhizobium arachidis</name>
    <dbReference type="NCBI Taxonomy" id="858423"/>
    <lineage>
        <taxon>Bacteria</taxon>
        <taxon>Pseudomonadati</taxon>
        <taxon>Pseudomonadota</taxon>
        <taxon>Alphaproteobacteria</taxon>
        <taxon>Hyphomicrobiales</taxon>
        <taxon>Nitrobacteraceae</taxon>
        <taxon>Bradyrhizobium</taxon>
    </lineage>
</organism>
<feature type="transmembrane region" description="Helical" evidence="1">
    <location>
        <begin position="63"/>
        <end position="80"/>
    </location>
</feature>
<dbReference type="GO" id="GO:0055085">
    <property type="term" value="P:transmembrane transport"/>
    <property type="evidence" value="ECO:0007669"/>
    <property type="project" value="InterPro"/>
</dbReference>